<protein>
    <recommendedName>
        <fullName evidence="4">PH (Pleckstrin Homology) domain-containing protein</fullName>
    </recommendedName>
</protein>
<feature type="region of interest" description="Disordered" evidence="1">
    <location>
        <begin position="150"/>
        <end position="169"/>
    </location>
</feature>
<organism evidence="2 3">
    <name type="scientific">Kineococcus mangrovi</name>
    <dbReference type="NCBI Taxonomy" id="1660183"/>
    <lineage>
        <taxon>Bacteria</taxon>
        <taxon>Bacillati</taxon>
        <taxon>Actinomycetota</taxon>
        <taxon>Actinomycetes</taxon>
        <taxon>Kineosporiales</taxon>
        <taxon>Kineosporiaceae</taxon>
        <taxon>Kineococcus</taxon>
    </lineage>
</organism>
<dbReference type="Proteomes" id="UP001566476">
    <property type="component" value="Unassembled WGS sequence"/>
</dbReference>
<evidence type="ECO:0000256" key="1">
    <source>
        <dbReference type="SAM" id="MobiDB-lite"/>
    </source>
</evidence>
<proteinExistence type="predicted"/>
<comment type="caution">
    <text evidence="2">The sequence shown here is derived from an EMBL/GenBank/DDBJ whole genome shotgun (WGS) entry which is preliminary data.</text>
</comment>
<feature type="compositionally biased region" description="Basic and acidic residues" evidence="1">
    <location>
        <begin position="158"/>
        <end position="169"/>
    </location>
</feature>
<evidence type="ECO:0008006" key="4">
    <source>
        <dbReference type="Google" id="ProtNLM"/>
    </source>
</evidence>
<reference evidence="2 3" key="1">
    <citation type="submission" date="2024-07" db="EMBL/GenBank/DDBJ databases">
        <authorList>
            <person name="Thanompreechachai J."/>
            <person name="Duangmal K."/>
        </authorList>
    </citation>
    <scope>NUCLEOTIDE SEQUENCE [LARGE SCALE GENOMIC DNA]</scope>
    <source>
        <strain evidence="2 3">TBRC 1896</strain>
    </source>
</reference>
<dbReference type="RefSeq" id="WP_370720584.1">
    <property type="nucleotide sequence ID" value="NZ_JBGGTQ010000010.1"/>
</dbReference>
<gene>
    <name evidence="2" type="ORF">AB2L28_19135</name>
</gene>
<name>A0ABV4I6P6_9ACTN</name>
<sequence>MLRAVVVLTVLGALAWWRREDTSFATYALFWGVAAVSSVGWTAVRHRGDVVVLAPDALVVRNRDGEHRFAWDDVLEVSWSSGSWPALGGGPVLRTRGGPYDEPGPNSPAQVAQLALFGRRGTRRAARAVADVAAQHGVPFTPGLLDLVQRGKRSPRLPGERRDARGGSL</sequence>
<evidence type="ECO:0000313" key="3">
    <source>
        <dbReference type="Proteomes" id="UP001566476"/>
    </source>
</evidence>
<accession>A0ABV4I6P6</accession>
<evidence type="ECO:0000313" key="2">
    <source>
        <dbReference type="EMBL" id="MEZ0494356.1"/>
    </source>
</evidence>
<keyword evidence="3" id="KW-1185">Reference proteome</keyword>
<dbReference type="EMBL" id="JBGGTQ010000010">
    <property type="protein sequence ID" value="MEZ0494356.1"/>
    <property type="molecule type" value="Genomic_DNA"/>
</dbReference>